<evidence type="ECO:0000313" key="2">
    <source>
        <dbReference type="EMBL" id="EPH20586.1"/>
    </source>
</evidence>
<comment type="caution">
    <text evidence="2">The sequence shown here is derived from an EMBL/GenBank/DDBJ whole genome shotgun (WGS) entry which is preliminary data.</text>
</comment>
<proteinExistence type="predicted"/>
<gene>
    <name evidence="2" type="ORF">HMPREF1181_01475</name>
</gene>
<dbReference type="HOGENOM" id="CLU_2191757_0_0_10"/>
<evidence type="ECO:0000256" key="1">
    <source>
        <dbReference type="SAM" id="MobiDB-lite"/>
    </source>
</evidence>
<name>S3YE71_BACSE</name>
<evidence type="ECO:0000313" key="3">
    <source>
        <dbReference type="Proteomes" id="UP000014614"/>
    </source>
</evidence>
<sequence length="108" mass="11869">MYVIVEKAKLEGKFFGIMNTLPDGRVYIPISEMRNVGTLLDIDIIGSARELKELIEKQQEAMQGSEDIDPGFSVTPEEEEEIDPGFSVTGPEQPAGAKTDGKRKGGQR</sequence>
<dbReference type="PATRIC" id="fig|1073351.3.peg.1481"/>
<protein>
    <submittedName>
        <fullName evidence="2">Uncharacterized protein</fullName>
    </submittedName>
</protein>
<reference evidence="2 3" key="1">
    <citation type="submission" date="2013-05" db="EMBL/GenBank/DDBJ databases">
        <title>The Genome Sequence of Bacteroides stercoris CC31F.</title>
        <authorList>
            <consortium name="The Broad Institute Genomics Platform"/>
            <person name="Earl A."/>
            <person name="Ward D."/>
            <person name="Feldgarden M."/>
            <person name="Gevers D."/>
            <person name="Oliphant K."/>
            <person name="Allen-Vercoe E."/>
            <person name="Walker B."/>
            <person name="Young S."/>
            <person name="Zeng Q."/>
            <person name="Gargeya S."/>
            <person name="Fitzgerald M."/>
            <person name="Haas B."/>
            <person name="Abouelleil A."/>
            <person name="Allen A.W."/>
            <person name="Alvarado L."/>
            <person name="Arachchi H.M."/>
            <person name="Berlin A.M."/>
            <person name="Chapman S.B."/>
            <person name="Gainer-Dewar J."/>
            <person name="Goldberg J."/>
            <person name="Griggs A."/>
            <person name="Gujja S."/>
            <person name="Hansen M."/>
            <person name="Howarth C."/>
            <person name="Imamovic A."/>
            <person name="Ireland A."/>
            <person name="Larimer J."/>
            <person name="McCowan C."/>
            <person name="Murphy C."/>
            <person name="Pearson M."/>
            <person name="Poon T.W."/>
            <person name="Priest M."/>
            <person name="Roberts A."/>
            <person name="Saif S."/>
            <person name="Shea T."/>
            <person name="Sisk P."/>
            <person name="Sykes S."/>
            <person name="Wortman J."/>
            <person name="Nusbaum C."/>
            <person name="Birren B."/>
        </authorList>
    </citation>
    <scope>NUCLEOTIDE SEQUENCE [LARGE SCALE GENOMIC DNA]</scope>
    <source>
        <strain evidence="2 3">CC31F</strain>
    </source>
</reference>
<accession>S3YE71</accession>
<dbReference type="Proteomes" id="UP000014614">
    <property type="component" value="Unassembled WGS sequence"/>
</dbReference>
<dbReference type="AlphaFoldDB" id="S3YE71"/>
<dbReference type="RefSeq" id="WP_016661647.1">
    <property type="nucleotide sequence ID" value="NZ_KE340311.1"/>
</dbReference>
<feature type="region of interest" description="Disordered" evidence="1">
    <location>
        <begin position="59"/>
        <end position="108"/>
    </location>
</feature>
<dbReference type="EMBL" id="ATFP01000020">
    <property type="protein sequence ID" value="EPH20586.1"/>
    <property type="molecule type" value="Genomic_DNA"/>
</dbReference>
<feature type="compositionally biased region" description="Basic and acidic residues" evidence="1">
    <location>
        <begin position="99"/>
        <end position="108"/>
    </location>
</feature>
<organism evidence="2 3">
    <name type="scientific">Bacteroides stercoris CC31F</name>
    <dbReference type="NCBI Taxonomy" id="1073351"/>
    <lineage>
        <taxon>Bacteria</taxon>
        <taxon>Pseudomonadati</taxon>
        <taxon>Bacteroidota</taxon>
        <taxon>Bacteroidia</taxon>
        <taxon>Bacteroidales</taxon>
        <taxon>Bacteroidaceae</taxon>
        <taxon>Bacteroides</taxon>
    </lineage>
</organism>